<dbReference type="GO" id="GO:0042393">
    <property type="term" value="F:histone binding"/>
    <property type="evidence" value="ECO:0007669"/>
    <property type="project" value="TreeGrafter"/>
</dbReference>
<dbReference type="FunFam" id="2.60.120.340:FF:000011">
    <property type="entry name" value="Nucleophosmin/nucleoplasmin 3"/>
    <property type="match status" value="1"/>
</dbReference>
<dbReference type="GO" id="GO:0005737">
    <property type="term" value="C:cytoplasm"/>
    <property type="evidence" value="ECO:0007669"/>
    <property type="project" value="TreeGrafter"/>
</dbReference>
<evidence type="ECO:0000313" key="5">
    <source>
        <dbReference type="Ensembl" id="ENSECRP00000004100.1"/>
    </source>
</evidence>
<reference evidence="5" key="1">
    <citation type="submission" date="2021-06" db="EMBL/GenBank/DDBJ databases">
        <authorList>
            <consortium name="Wellcome Sanger Institute Data Sharing"/>
        </authorList>
    </citation>
    <scope>NUCLEOTIDE SEQUENCE [LARGE SCALE GENOMIC DNA]</scope>
</reference>
<feature type="domain" description="Nucleoplasmin core" evidence="4">
    <location>
        <begin position="22"/>
        <end position="125"/>
    </location>
</feature>
<evidence type="ECO:0000256" key="1">
    <source>
        <dbReference type="ARBA" id="ARBA00004123"/>
    </source>
</evidence>
<dbReference type="InterPro" id="IPR024057">
    <property type="entry name" value="Nucleoplasmin_core_dom"/>
</dbReference>
<dbReference type="Proteomes" id="UP000694620">
    <property type="component" value="Chromosome 2"/>
</dbReference>
<accession>A0A8C4RN44</accession>
<name>A0A8C4RN44_ERPCA</name>
<sequence>MAGYYYQQIGGKSDRTHVERYFFTCELTSKVPSYTFHPEVDENADFEDHILEVRMVCLGSNAKNENNVVELTSLNYEGKEQSIPIVNLHSSCLNMVSLGDFHLKTPVTFRLKSGSGPVNISGLHILIVIKEDEVYTLEKNEGKKEQIVPFKPAKNKTGQIVPKGNLYNM</sequence>
<dbReference type="AlphaFoldDB" id="A0A8C4RN44"/>
<dbReference type="GO" id="GO:0006338">
    <property type="term" value="P:chromatin remodeling"/>
    <property type="evidence" value="ECO:0007669"/>
    <property type="project" value="TreeGrafter"/>
</dbReference>
<reference evidence="5" key="3">
    <citation type="submission" date="2025-09" db="UniProtKB">
        <authorList>
            <consortium name="Ensembl"/>
        </authorList>
    </citation>
    <scope>IDENTIFICATION</scope>
</reference>
<protein>
    <submittedName>
        <fullName evidence="5">Nucleophosmin/nucleoplasmin, 3</fullName>
    </submittedName>
</protein>
<reference evidence="5" key="2">
    <citation type="submission" date="2025-08" db="UniProtKB">
        <authorList>
            <consortium name="Ensembl"/>
        </authorList>
    </citation>
    <scope>IDENTIFICATION</scope>
</reference>
<dbReference type="InterPro" id="IPR004301">
    <property type="entry name" value="Nucleoplasmin"/>
</dbReference>
<dbReference type="SUPFAM" id="SSF69203">
    <property type="entry name" value="Nucleoplasmin-like core domain"/>
    <property type="match status" value="1"/>
</dbReference>
<dbReference type="Pfam" id="PF03066">
    <property type="entry name" value="Nucleoplasmin"/>
    <property type="match status" value="1"/>
</dbReference>
<keyword evidence="3" id="KW-0539">Nucleus</keyword>
<comment type="similarity">
    <text evidence="2">Belongs to the nucleoplasmin family.</text>
</comment>
<evidence type="ECO:0000256" key="2">
    <source>
        <dbReference type="ARBA" id="ARBA00010744"/>
    </source>
</evidence>
<dbReference type="GO" id="GO:0005654">
    <property type="term" value="C:nucleoplasm"/>
    <property type="evidence" value="ECO:0007669"/>
    <property type="project" value="TreeGrafter"/>
</dbReference>
<evidence type="ECO:0000313" key="6">
    <source>
        <dbReference type="Proteomes" id="UP000694620"/>
    </source>
</evidence>
<dbReference type="GeneTree" id="ENSGT00940000158796"/>
<dbReference type="GO" id="GO:0003682">
    <property type="term" value="F:chromatin binding"/>
    <property type="evidence" value="ECO:0007669"/>
    <property type="project" value="TreeGrafter"/>
</dbReference>
<keyword evidence="6" id="KW-1185">Reference proteome</keyword>
<dbReference type="GO" id="GO:0003723">
    <property type="term" value="F:RNA binding"/>
    <property type="evidence" value="ECO:0007669"/>
    <property type="project" value="TreeGrafter"/>
</dbReference>
<dbReference type="Gene3D" id="2.60.120.340">
    <property type="entry name" value="Nucleoplasmin core domain"/>
    <property type="match status" value="1"/>
</dbReference>
<proteinExistence type="inferred from homology"/>
<dbReference type="InterPro" id="IPR036824">
    <property type="entry name" value="Nucleoplasmin_core_dom_sf"/>
</dbReference>
<dbReference type="PANTHER" id="PTHR22747:SF13">
    <property type="entry name" value="NUCLEOPLASMIN-3"/>
    <property type="match status" value="1"/>
</dbReference>
<dbReference type="PANTHER" id="PTHR22747">
    <property type="entry name" value="NUCLEOPLASMIN"/>
    <property type="match status" value="1"/>
</dbReference>
<dbReference type="GO" id="GO:0005730">
    <property type="term" value="C:nucleolus"/>
    <property type="evidence" value="ECO:0007669"/>
    <property type="project" value="TreeGrafter"/>
</dbReference>
<evidence type="ECO:0000259" key="4">
    <source>
        <dbReference type="Pfam" id="PF03066"/>
    </source>
</evidence>
<comment type="subcellular location">
    <subcellularLocation>
        <location evidence="1">Nucleus</location>
    </subcellularLocation>
</comment>
<organism evidence="5 6">
    <name type="scientific">Erpetoichthys calabaricus</name>
    <name type="common">Rope fish</name>
    <name type="synonym">Calamoichthys calabaricus</name>
    <dbReference type="NCBI Taxonomy" id="27687"/>
    <lineage>
        <taxon>Eukaryota</taxon>
        <taxon>Metazoa</taxon>
        <taxon>Chordata</taxon>
        <taxon>Craniata</taxon>
        <taxon>Vertebrata</taxon>
        <taxon>Euteleostomi</taxon>
        <taxon>Actinopterygii</taxon>
        <taxon>Polypteriformes</taxon>
        <taxon>Polypteridae</taxon>
        <taxon>Erpetoichthys</taxon>
    </lineage>
</organism>
<evidence type="ECO:0000256" key="3">
    <source>
        <dbReference type="ARBA" id="ARBA00023242"/>
    </source>
</evidence>
<dbReference type="Ensembl" id="ENSECRT00000004164.1">
    <property type="protein sequence ID" value="ENSECRP00000004100.1"/>
    <property type="gene ID" value="ENSECRG00000002793.1"/>
</dbReference>